<feature type="region of interest" description="Disordered" evidence="10">
    <location>
        <begin position="1"/>
        <end position="63"/>
    </location>
</feature>
<evidence type="ECO:0000313" key="13">
    <source>
        <dbReference type="Proteomes" id="UP000006753"/>
    </source>
</evidence>
<sequence>MEATSDPRSGESNGNGNGNGNSNVSNNNNSKPLAGAHKPGLSTMTTTSPPDPDPDPDLDLVVDASPVTSPPYWVLTHPRSFSNISVEPIQAGAITLQDNTDEGDPKNKACWARSVYIQDYVIVNASRTNIGAFVVWNINVDTLQGGSMRIRKRFSEFDDLRDKLLQTFPNSKAAMPPLPPKSVISKFRPKFLENRRSGLQYFLNCILLNPEFSGSPVLKEFLFS</sequence>
<dbReference type="GO" id="GO:0010008">
    <property type="term" value="C:endosome membrane"/>
    <property type="evidence" value="ECO:0007669"/>
    <property type="project" value="UniProtKB-SubCell"/>
</dbReference>
<dbReference type="OrthoDB" id="10254720at2759"/>
<dbReference type="GeneID" id="18759908"/>
<protein>
    <recommendedName>
        <fullName evidence="8">Endosomal/vacuolar adapter protein YPT35</fullName>
    </recommendedName>
    <alternativeName>
        <fullName evidence="9">PX domain-containing protein YPT35</fullName>
    </alternativeName>
</protein>
<accession>K1WZ12</accession>
<dbReference type="InterPro" id="IPR037917">
    <property type="entry name" value="Ypt35_PX"/>
</dbReference>
<evidence type="ECO:0000313" key="12">
    <source>
        <dbReference type="EMBL" id="EKD18201.1"/>
    </source>
</evidence>
<keyword evidence="13" id="KW-1185">Reference proteome</keyword>
<keyword evidence="5" id="KW-0967">Endosome</keyword>
<name>K1WZ12_MARBU</name>
<evidence type="ECO:0000259" key="11">
    <source>
        <dbReference type="PROSITE" id="PS50195"/>
    </source>
</evidence>
<dbReference type="SUPFAM" id="SSF64268">
    <property type="entry name" value="PX domain"/>
    <property type="match status" value="1"/>
</dbReference>
<evidence type="ECO:0000256" key="7">
    <source>
        <dbReference type="ARBA" id="ARBA00033728"/>
    </source>
</evidence>
<dbReference type="AlphaFoldDB" id="K1WZ12"/>
<gene>
    <name evidence="12" type="ORF">MBM_03973</name>
</gene>
<dbReference type="Pfam" id="PF00787">
    <property type="entry name" value="PX"/>
    <property type="match status" value="1"/>
</dbReference>
<dbReference type="GO" id="GO:0005774">
    <property type="term" value="C:vacuolar membrane"/>
    <property type="evidence" value="ECO:0007669"/>
    <property type="project" value="UniProtKB-SubCell"/>
</dbReference>
<keyword evidence="4" id="KW-0926">Vacuole</keyword>
<dbReference type="InterPro" id="IPR036871">
    <property type="entry name" value="PX_dom_sf"/>
</dbReference>
<dbReference type="EMBL" id="JH921434">
    <property type="protein sequence ID" value="EKD18201.1"/>
    <property type="molecule type" value="Genomic_DNA"/>
</dbReference>
<evidence type="ECO:0000256" key="10">
    <source>
        <dbReference type="SAM" id="MobiDB-lite"/>
    </source>
</evidence>
<dbReference type="Gene3D" id="3.30.1520.10">
    <property type="entry name" value="Phox-like domain"/>
    <property type="match status" value="1"/>
</dbReference>
<evidence type="ECO:0000256" key="8">
    <source>
        <dbReference type="ARBA" id="ARBA00033774"/>
    </source>
</evidence>
<reference evidence="12 13" key="1">
    <citation type="journal article" date="2012" name="BMC Genomics">
        <title>Sequencing the genome of Marssonina brunnea reveals fungus-poplar co-evolution.</title>
        <authorList>
            <person name="Zhu S."/>
            <person name="Cao Y.-Z."/>
            <person name="Jiang C."/>
            <person name="Tan B.-Y."/>
            <person name="Wang Z."/>
            <person name="Feng S."/>
            <person name="Zhang L."/>
            <person name="Su X.-H."/>
            <person name="Brejova B."/>
            <person name="Vinar T."/>
            <person name="Xu M."/>
            <person name="Wang M.-X."/>
            <person name="Zhang S.-G."/>
            <person name="Huang M.-R."/>
            <person name="Wu R."/>
            <person name="Zhou Y."/>
        </authorList>
    </citation>
    <scope>NUCLEOTIDE SEQUENCE [LARGE SCALE GENOMIC DNA]</scope>
    <source>
        <strain evidence="12 13">MB_m1</strain>
    </source>
</reference>
<dbReference type="eggNOG" id="KOG2273">
    <property type="taxonomic scope" value="Eukaryota"/>
</dbReference>
<dbReference type="CDD" id="cd07280">
    <property type="entry name" value="PX_YPT35"/>
    <property type="match status" value="1"/>
</dbReference>
<comment type="subcellular location">
    <subcellularLocation>
        <location evidence="2">Endosome</location>
    </subcellularLocation>
    <subcellularLocation>
        <location evidence="1">Vacuole membrane</location>
        <topology evidence="1">Peripheral membrane protein</topology>
    </subcellularLocation>
</comment>
<evidence type="ECO:0000256" key="1">
    <source>
        <dbReference type="ARBA" id="ARBA00004148"/>
    </source>
</evidence>
<dbReference type="STRING" id="1072389.K1WZ12"/>
<feature type="domain" description="PX" evidence="11">
    <location>
        <begin position="114"/>
        <end position="224"/>
    </location>
</feature>
<comment type="function">
    <text evidence="7">Recruits the lipid transfer protein VPS13 to endosomal and vacuolar membranes.</text>
</comment>
<organism evidence="12 13">
    <name type="scientific">Marssonina brunnea f. sp. multigermtubi (strain MB_m1)</name>
    <name type="common">Marssonina leaf spot fungus</name>
    <dbReference type="NCBI Taxonomy" id="1072389"/>
    <lineage>
        <taxon>Eukaryota</taxon>
        <taxon>Fungi</taxon>
        <taxon>Dikarya</taxon>
        <taxon>Ascomycota</taxon>
        <taxon>Pezizomycotina</taxon>
        <taxon>Leotiomycetes</taxon>
        <taxon>Helotiales</taxon>
        <taxon>Drepanopezizaceae</taxon>
        <taxon>Drepanopeziza</taxon>
    </lineage>
</organism>
<evidence type="ECO:0000256" key="6">
    <source>
        <dbReference type="ARBA" id="ARBA00023136"/>
    </source>
</evidence>
<dbReference type="OMA" id="LAYFLNC"/>
<dbReference type="KEGG" id="mbe:MBM_03973"/>
<dbReference type="PROSITE" id="PS50195">
    <property type="entry name" value="PX"/>
    <property type="match status" value="1"/>
</dbReference>
<dbReference type="GO" id="GO:0032266">
    <property type="term" value="F:phosphatidylinositol-3-phosphate binding"/>
    <property type="evidence" value="ECO:0007669"/>
    <property type="project" value="InterPro"/>
</dbReference>
<evidence type="ECO:0000256" key="2">
    <source>
        <dbReference type="ARBA" id="ARBA00004177"/>
    </source>
</evidence>
<dbReference type="Proteomes" id="UP000006753">
    <property type="component" value="Unassembled WGS sequence"/>
</dbReference>
<dbReference type="HOGENOM" id="CLU_070610_1_1_1"/>
<dbReference type="InterPro" id="IPR001683">
    <property type="entry name" value="PX_dom"/>
</dbReference>
<evidence type="ECO:0000256" key="5">
    <source>
        <dbReference type="ARBA" id="ARBA00022753"/>
    </source>
</evidence>
<evidence type="ECO:0000256" key="9">
    <source>
        <dbReference type="ARBA" id="ARBA00033785"/>
    </source>
</evidence>
<feature type="compositionally biased region" description="Low complexity" evidence="10">
    <location>
        <begin position="20"/>
        <end position="30"/>
    </location>
</feature>
<dbReference type="SMART" id="SM00312">
    <property type="entry name" value="PX"/>
    <property type="match status" value="1"/>
</dbReference>
<evidence type="ECO:0000256" key="3">
    <source>
        <dbReference type="ARBA" id="ARBA00007426"/>
    </source>
</evidence>
<comment type="similarity">
    <text evidence="3">Belongs to the YPT35 family.</text>
</comment>
<evidence type="ECO:0000256" key="4">
    <source>
        <dbReference type="ARBA" id="ARBA00022554"/>
    </source>
</evidence>
<proteinExistence type="inferred from homology"/>
<keyword evidence="6" id="KW-0472">Membrane</keyword>
<dbReference type="PANTHER" id="PTHR10555">
    <property type="entry name" value="SORTING NEXIN"/>
    <property type="match status" value="1"/>
</dbReference>
<dbReference type="InParanoid" id="K1WZ12"/>
<dbReference type="PANTHER" id="PTHR10555:SF170">
    <property type="entry name" value="FI18122P1"/>
    <property type="match status" value="1"/>
</dbReference>